<organism evidence="3 4">
    <name type="scientific">Clostridium disporicum</name>
    <dbReference type="NCBI Taxonomy" id="84024"/>
    <lineage>
        <taxon>Bacteria</taxon>
        <taxon>Bacillati</taxon>
        <taxon>Bacillota</taxon>
        <taxon>Clostridia</taxon>
        <taxon>Eubacteriales</taxon>
        <taxon>Clostridiaceae</taxon>
        <taxon>Clostridium</taxon>
    </lineage>
</organism>
<dbReference type="InterPro" id="IPR055170">
    <property type="entry name" value="GFO_IDH_MocA-like_dom"/>
</dbReference>
<dbReference type="EMBL" id="CYZX01000017">
    <property type="protein sequence ID" value="CUO82475.1"/>
    <property type="molecule type" value="Genomic_DNA"/>
</dbReference>
<dbReference type="PANTHER" id="PTHR43054">
    <property type="match status" value="1"/>
</dbReference>
<dbReference type="SUPFAM" id="SSF55347">
    <property type="entry name" value="Glyceraldehyde-3-phosphate dehydrogenase-like, C-terminal domain"/>
    <property type="match status" value="1"/>
</dbReference>
<dbReference type="Proteomes" id="UP000095594">
    <property type="component" value="Unassembled WGS sequence"/>
</dbReference>
<dbReference type="InterPro" id="IPR000683">
    <property type="entry name" value="Gfo/Idh/MocA-like_OxRdtase_N"/>
</dbReference>
<evidence type="ECO:0000313" key="4">
    <source>
        <dbReference type="Proteomes" id="UP000095594"/>
    </source>
</evidence>
<accession>A0A174IBM9</accession>
<feature type="domain" description="Gfo/Idh/MocA-like oxidoreductase N-terminal" evidence="1">
    <location>
        <begin position="2"/>
        <end position="116"/>
    </location>
</feature>
<dbReference type="AlphaFoldDB" id="A0A174IBM9"/>
<dbReference type="Gene3D" id="3.40.50.720">
    <property type="entry name" value="NAD(P)-binding Rossmann-like Domain"/>
    <property type="match status" value="1"/>
</dbReference>
<dbReference type="Pfam" id="PF01408">
    <property type="entry name" value="GFO_IDH_MocA"/>
    <property type="match status" value="1"/>
</dbReference>
<evidence type="ECO:0000259" key="1">
    <source>
        <dbReference type="Pfam" id="PF01408"/>
    </source>
</evidence>
<reference evidence="3 4" key="1">
    <citation type="submission" date="2015-09" db="EMBL/GenBank/DDBJ databases">
        <authorList>
            <consortium name="Pathogen Informatics"/>
        </authorList>
    </citation>
    <scope>NUCLEOTIDE SEQUENCE [LARGE SCALE GENOMIC DNA]</scope>
    <source>
        <strain evidence="3 4">2789STDY5834856</strain>
    </source>
</reference>
<dbReference type="GO" id="GO:0016491">
    <property type="term" value="F:oxidoreductase activity"/>
    <property type="evidence" value="ECO:0007669"/>
    <property type="project" value="UniProtKB-KW"/>
</dbReference>
<sequence length="324" mass="36741">MKLGIVGAGTIVPDFLNAAKEIQDIEVVSISGQESDLKIMKKLAEENTINNIYTNYSDMLKDDIEIVYVAVPNSLHYKFAMEALEAGKNVILEKPFVSSYKEAKELIGFANEKKLFIFEAISNQYLPNYLNIKDTLKVLGDIKIVQLNYSQYSRRYDLFKEGKVLPVFDPKKSGGALMDLNVYNIHFILGLFGKPDKIQYIANVERNIDTSGILTLEYPTFKCVSIGAKDCKAPVTINIQGDKGFIHSDEPANVFNNFIKGSNLGEIKHYNLNSNKNRLFYEIKEFARVIKEKDYEVVAEYNNHTLNVIEILDEARKQVGIEII</sequence>
<protein>
    <submittedName>
        <fullName evidence="3">Oxidoreductase domain-containing protein</fullName>
        <ecNumber evidence="3">1.-.-.-</ecNumber>
    </submittedName>
</protein>
<keyword evidence="3" id="KW-0560">Oxidoreductase</keyword>
<name>A0A174IBM9_9CLOT</name>
<dbReference type="EC" id="1.-.-.-" evidence="3"/>
<dbReference type="Pfam" id="PF22725">
    <property type="entry name" value="GFO_IDH_MocA_C3"/>
    <property type="match status" value="1"/>
</dbReference>
<dbReference type="GO" id="GO:0000166">
    <property type="term" value="F:nucleotide binding"/>
    <property type="evidence" value="ECO:0007669"/>
    <property type="project" value="InterPro"/>
</dbReference>
<dbReference type="SUPFAM" id="SSF51735">
    <property type="entry name" value="NAD(P)-binding Rossmann-fold domains"/>
    <property type="match status" value="1"/>
</dbReference>
<dbReference type="Gene3D" id="3.30.360.10">
    <property type="entry name" value="Dihydrodipicolinate Reductase, domain 2"/>
    <property type="match status" value="1"/>
</dbReference>
<gene>
    <name evidence="3" type="primary">yhhX_1</name>
    <name evidence="3" type="ORF">ERS852471_02391</name>
</gene>
<dbReference type="PANTHER" id="PTHR43054:SF1">
    <property type="entry name" value="SCYLLO-INOSITOL 2-DEHYDROGENASE (NADP(+)) IOLU"/>
    <property type="match status" value="1"/>
</dbReference>
<dbReference type="InterPro" id="IPR036291">
    <property type="entry name" value="NAD(P)-bd_dom_sf"/>
</dbReference>
<evidence type="ECO:0000313" key="3">
    <source>
        <dbReference type="EMBL" id="CUO82475.1"/>
    </source>
</evidence>
<feature type="domain" description="GFO/IDH/MocA-like oxidoreductase" evidence="2">
    <location>
        <begin position="138"/>
        <end position="246"/>
    </location>
</feature>
<dbReference type="RefSeq" id="WP_055266848.1">
    <property type="nucleotide sequence ID" value="NZ_CABIXQ010000017.1"/>
</dbReference>
<evidence type="ECO:0000259" key="2">
    <source>
        <dbReference type="Pfam" id="PF22725"/>
    </source>
</evidence>
<proteinExistence type="predicted"/>
<dbReference type="OrthoDB" id="9783105at2"/>